<evidence type="ECO:0000256" key="7">
    <source>
        <dbReference type="SAM" id="Phobius"/>
    </source>
</evidence>
<feature type="transmembrane region" description="Helical" evidence="7">
    <location>
        <begin position="410"/>
        <end position="430"/>
    </location>
</feature>
<dbReference type="AlphaFoldDB" id="A0A9D1N2H4"/>
<evidence type="ECO:0000256" key="4">
    <source>
        <dbReference type="ARBA" id="ARBA00022692"/>
    </source>
</evidence>
<reference evidence="8" key="1">
    <citation type="submission" date="2020-10" db="EMBL/GenBank/DDBJ databases">
        <authorList>
            <person name="Gilroy R."/>
        </authorList>
    </citation>
    <scope>NUCLEOTIDE SEQUENCE</scope>
    <source>
        <strain evidence="8">ChiGjej2B2-16831</strain>
    </source>
</reference>
<keyword evidence="3" id="KW-1003">Cell membrane</keyword>
<dbReference type="EMBL" id="DVNZ01000030">
    <property type="protein sequence ID" value="HIU93696.1"/>
    <property type="molecule type" value="Genomic_DNA"/>
</dbReference>
<dbReference type="PANTHER" id="PTHR43549">
    <property type="entry name" value="MULTIDRUG RESISTANCE PROTEIN YPNP-RELATED"/>
    <property type="match status" value="1"/>
</dbReference>
<dbReference type="PANTHER" id="PTHR43549:SF3">
    <property type="entry name" value="MULTIDRUG RESISTANCE PROTEIN YPNP-RELATED"/>
    <property type="match status" value="1"/>
</dbReference>
<dbReference type="GO" id="GO:0005886">
    <property type="term" value="C:plasma membrane"/>
    <property type="evidence" value="ECO:0007669"/>
    <property type="project" value="UniProtKB-SubCell"/>
</dbReference>
<sequence length="452" mass="48925">MTEGSIVRHLIDFSIPLLIGNIFQQLYNMVDTWVVGNFVSNEAFSAVGSVGPIINMLIGLFLGLSSGASVVIAQYYGADRRDKVQDAVHTSMLMTLLMGVVFTAAGILLAPTMLRLMKTPANVFPASQEYLVIYFAGVLGLMVYNIGSGILRAVGDSTRPFYFLVVSAVINTVLDLVFVLVFDMGVAGVAWATIIAQGVSALLVVLTLMHSHTCIRLRLRELRIKFDVLKQILFIGVPAAVQMAITAFSNVFVQSYINVFGADCMSGWTAYSKIDQFIVLPMQSISLAATTFVGQNLGHGSLERAHNGTRIGMMMALVTTAVLLVPVLIFAPALVTFFNAKAEVVAYGSLFLRYISPFYLVMCTYQIHAGALRGAGNSRVPMIIMLASFVLFRQLYLFVTARLFPGNVNAVAFAYPAGWVLCSVLMLTYYHKMRLGKGVSLAQSPPGSAAGA</sequence>
<keyword evidence="2" id="KW-0813">Transport</keyword>
<accession>A0A9D1N2H4</accession>
<keyword evidence="5 7" id="KW-1133">Transmembrane helix</keyword>
<feature type="transmembrane region" description="Helical" evidence="7">
    <location>
        <begin position="188"/>
        <end position="211"/>
    </location>
</feature>
<feature type="transmembrane region" description="Helical" evidence="7">
    <location>
        <begin position="161"/>
        <end position="182"/>
    </location>
</feature>
<reference evidence="8" key="2">
    <citation type="journal article" date="2021" name="PeerJ">
        <title>Extensive microbial diversity within the chicken gut microbiome revealed by metagenomics and culture.</title>
        <authorList>
            <person name="Gilroy R."/>
            <person name="Ravi A."/>
            <person name="Getino M."/>
            <person name="Pursley I."/>
            <person name="Horton D.L."/>
            <person name="Alikhan N.F."/>
            <person name="Baker D."/>
            <person name="Gharbi K."/>
            <person name="Hall N."/>
            <person name="Watson M."/>
            <person name="Adriaenssens E.M."/>
            <person name="Foster-Nyarko E."/>
            <person name="Jarju S."/>
            <person name="Secka A."/>
            <person name="Antonio M."/>
            <person name="Oren A."/>
            <person name="Chaudhuri R.R."/>
            <person name="La Ragione R."/>
            <person name="Hildebrand F."/>
            <person name="Pallen M.J."/>
        </authorList>
    </citation>
    <scope>NUCLEOTIDE SEQUENCE</scope>
    <source>
        <strain evidence="8">ChiGjej2B2-16831</strain>
    </source>
</reference>
<feature type="transmembrane region" description="Helical" evidence="7">
    <location>
        <begin position="232"/>
        <end position="257"/>
    </location>
</feature>
<gene>
    <name evidence="8" type="ORF">IAD24_00915</name>
</gene>
<feature type="transmembrane region" description="Helical" evidence="7">
    <location>
        <begin position="315"/>
        <end position="338"/>
    </location>
</feature>
<organism evidence="8 9">
    <name type="scientific">Candidatus Aphodomorpha intestinavium</name>
    <dbReference type="NCBI Taxonomy" id="2840672"/>
    <lineage>
        <taxon>Bacteria</taxon>
        <taxon>Bacillati</taxon>
        <taxon>Bacillota</taxon>
        <taxon>Clostridia</taxon>
        <taxon>Eubacteriales</taxon>
        <taxon>Candidatus Aphodomorpha</taxon>
    </lineage>
</organism>
<dbReference type="InterPro" id="IPR048279">
    <property type="entry name" value="MdtK-like"/>
</dbReference>
<proteinExistence type="predicted"/>
<dbReference type="NCBIfam" id="TIGR00797">
    <property type="entry name" value="matE"/>
    <property type="match status" value="1"/>
</dbReference>
<keyword evidence="6 7" id="KW-0472">Membrane</keyword>
<comment type="caution">
    <text evidence="8">The sequence shown here is derived from an EMBL/GenBank/DDBJ whole genome shotgun (WGS) entry which is preliminary data.</text>
</comment>
<dbReference type="InterPro" id="IPR052031">
    <property type="entry name" value="Membrane_Transporter-Flippase"/>
</dbReference>
<evidence type="ECO:0000313" key="8">
    <source>
        <dbReference type="EMBL" id="HIU93696.1"/>
    </source>
</evidence>
<evidence type="ECO:0000313" key="9">
    <source>
        <dbReference type="Proteomes" id="UP000824128"/>
    </source>
</evidence>
<dbReference type="InterPro" id="IPR002528">
    <property type="entry name" value="MATE_fam"/>
</dbReference>
<dbReference type="GO" id="GO:0042910">
    <property type="term" value="F:xenobiotic transmembrane transporter activity"/>
    <property type="evidence" value="ECO:0007669"/>
    <property type="project" value="InterPro"/>
</dbReference>
<dbReference type="PIRSF" id="PIRSF006603">
    <property type="entry name" value="DinF"/>
    <property type="match status" value="1"/>
</dbReference>
<feature type="transmembrane region" description="Helical" evidence="7">
    <location>
        <begin position="130"/>
        <end position="154"/>
    </location>
</feature>
<evidence type="ECO:0000256" key="3">
    <source>
        <dbReference type="ARBA" id="ARBA00022475"/>
    </source>
</evidence>
<name>A0A9D1N2H4_9FIRM</name>
<feature type="transmembrane region" description="Helical" evidence="7">
    <location>
        <begin position="383"/>
        <end position="404"/>
    </location>
</feature>
<dbReference type="Proteomes" id="UP000824128">
    <property type="component" value="Unassembled WGS sequence"/>
</dbReference>
<comment type="subcellular location">
    <subcellularLocation>
        <location evidence="1">Cell membrane</location>
        <topology evidence="1">Multi-pass membrane protein</topology>
    </subcellularLocation>
</comment>
<dbReference type="CDD" id="cd13138">
    <property type="entry name" value="MATE_yoeA_like"/>
    <property type="match status" value="1"/>
</dbReference>
<feature type="transmembrane region" description="Helical" evidence="7">
    <location>
        <begin position="344"/>
        <end position="362"/>
    </location>
</feature>
<feature type="transmembrane region" description="Helical" evidence="7">
    <location>
        <begin position="88"/>
        <end position="110"/>
    </location>
</feature>
<evidence type="ECO:0000256" key="6">
    <source>
        <dbReference type="ARBA" id="ARBA00023136"/>
    </source>
</evidence>
<protein>
    <submittedName>
        <fullName evidence="8">MATE family efflux transporter</fullName>
    </submittedName>
</protein>
<dbReference type="Pfam" id="PF01554">
    <property type="entry name" value="MatE"/>
    <property type="match status" value="2"/>
</dbReference>
<feature type="transmembrane region" description="Helical" evidence="7">
    <location>
        <begin position="53"/>
        <end position="76"/>
    </location>
</feature>
<evidence type="ECO:0000256" key="2">
    <source>
        <dbReference type="ARBA" id="ARBA00022448"/>
    </source>
</evidence>
<keyword evidence="4 7" id="KW-0812">Transmembrane</keyword>
<dbReference type="GO" id="GO:0015297">
    <property type="term" value="F:antiporter activity"/>
    <property type="evidence" value="ECO:0007669"/>
    <property type="project" value="InterPro"/>
</dbReference>
<evidence type="ECO:0000256" key="1">
    <source>
        <dbReference type="ARBA" id="ARBA00004651"/>
    </source>
</evidence>
<evidence type="ECO:0000256" key="5">
    <source>
        <dbReference type="ARBA" id="ARBA00022989"/>
    </source>
</evidence>